<dbReference type="InterPro" id="IPR028976">
    <property type="entry name" value="CheC-like_sf"/>
</dbReference>
<dbReference type="OrthoDB" id="9788100at2"/>
<dbReference type="PANTHER" id="PTHR39452">
    <property type="entry name" value="CHEY-P PHOSPHATASE CHEX"/>
    <property type="match status" value="1"/>
</dbReference>
<dbReference type="AlphaFoldDB" id="A0A4R1Q307"/>
<reference evidence="3 4" key="1">
    <citation type="submission" date="2019-03" db="EMBL/GenBank/DDBJ databases">
        <title>Genomic Encyclopedia of Type Strains, Phase IV (KMG-IV): sequencing the most valuable type-strain genomes for metagenomic binning, comparative biology and taxonomic classification.</title>
        <authorList>
            <person name="Goeker M."/>
        </authorList>
    </citation>
    <scope>NUCLEOTIDE SEQUENCE [LARGE SCALE GENOMIC DNA]</scope>
    <source>
        <strain evidence="3 4">DSM 15969</strain>
    </source>
</reference>
<feature type="domain" description="Chemotaxis phosphatase CheX-like" evidence="2">
    <location>
        <begin position="42"/>
        <end position="130"/>
    </location>
</feature>
<evidence type="ECO:0000313" key="4">
    <source>
        <dbReference type="Proteomes" id="UP000295063"/>
    </source>
</evidence>
<gene>
    <name evidence="3" type="ORF">EV210_10218</name>
</gene>
<dbReference type="SUPFAM" id="SSF103039">
    <property type="entry name" value="CheC-like"/>
    <property type="match status" value="1"/>
</dbReference>
<proteinExistence type="predicted"/>
<evidence type="ECO:0000259" key="2">
    <source>
        <dbReference type="Pfam" id="PF13690"/>
    </source>
</evidence>
<organism evidence="3 4">
    <name type="scientific">Anaerospora hongkongensis</name>
    <dbReference type="NCBI Taxonomy" id="244830"/>
    <lineage>
        <taxon>Bacteria</taxon>
        <taxon>Bacillati</taxon>
        <taxon>Bacillota</taxon>
        <taxon>Negativicutes</taxon>
        <taxon>Selenomonadales</taxon>
        <taxon>Sporomusaceae</taxon>
        <taxon>Anaerospora</taxon>
    </lineage>
</organism>
<sequence length="154" mass="16501">MDANLINPFVDAVTQVLPQVGVQTIGRGKISAKEQFVESRGVTILVGMTKQVRGNIAYNMTEQAACSIASTMMMGMPVASFDEMAQSALSELANMVTANAAILFSQQGLEVDISTPSMIIGHDFKAKLCNTKYIALELQVDSEILEVNIGVEKG</sequence>
<dbReference type="Pfam" id="PF13690">
    <property type="entry name" value="CheX"/>
    <property type="match status" value="1"/>
</dbReference>
<dbReference type="InterPro" id="IPR038756">
    <property type="entry name" value="CheX-like"/>
</dbReference>
<dbReference type="GO" id="GO:0006935">
    <property type="term" value="P:chemotaxis"/>
    <property type="evidence" value="ECO:0007669"/>
    <property type="project" value="UniProtKB-KW"/>
</dbReference>
<accession>A0A4R1Q307</accession>
<keyword evidence="1" id="KW-0145">Chemotaxis</keyword>
<keyword evidence="4" id="KW-1185">Reference proteome</keyword>
<protein>
    <submittedName>
        <fullName evidence="3">Chemotaxis protein CheX</fullName>
    </submittedName>
</protein>
<evidence type="ECO:0000256" key="1">
    <source>
        <dbReference type="ARBA" id="ARBA00022500"/>
    </source>
</evidence>
<dbReference type="PANTHER" id="PTHR39452:SF1">
    <property type="entry name" value="CHEY-P PHOSPHATASE CHEX"/>
    <property type="match status" value="1"/>
</dbReference>
<name>A0A4R1Q307_9FIRM</name>
<dbReference type="InterPro" id="IPR028051">
    <property type="entry name" value="CheX-like_dom"/>
</dbReference>
<dbReference type="CDD" id="cd17906">
    <property type="entry name" value="CheX"/>
    <property type="match status" value="1"/>
</dbReference>
<dbReference type="Proteomes" id="UP000295063">
    <property type="component" value="Unassembled WGS sequence"/>
</dbReference>
<comment type="caution">
    <text evidence="3">The sequence shown here is derived from an EMBL/GenBank/DDBJ whole genome shotgun (WGS) entry which is preliminary data.</text>
</comment>
<dbReference type="RefSeq" id="WP_132075153.1">
    <property type="nucleotide sequence ID" value="NZ_DAIMLW010000033.1"/>
</dbReference>
<dbReference type="Gene3D" id="3.40.1550.10">
    <property type="entry name" value="CheC-like"/>
    <property type="match status" value="1"/>
</dbReference>
<dbReference type="EMBL" id="SLUI01000002">
    <property type="protein sequence ID" value="TCL39113.1"/>
    <property type="molecule type" value="Genomic_DNA"/>
</dbReference>
<evidence type="ECO:0000313" key="3">
    <source>
        <dbReference type="EMBL" id="TCL39113.1"/>
    </source>
</evidence>